<sequence>MRNIYHFDEQPNRVISD</sequence>
<proteinExistence type="predicted"/>
<dbReference type="AlphaFoldDB" id="A0A2P2PFR0"/>
<dbReference type="EMBL" id="GGEC01073090">
    <property type="protein sequence ID" value="MBX53574.1"/>
    <property type="molecule type" value="Transcribed_RNA"/>
</dbReference>
<name>A0A2P2PFR0_RHIMU</name>
<organism evidence="1">
    <name type="scientific">Rhizophora mucronata</name>
    <name type="common">Asiatic mangrove</name>
    <dbReference type="NCBI Taxonomy" id="61149"/>
    <lineage>
        <taxon>Eukaryota</taxon>
        <taxon>Viridiplantae</taxon>
        <taxon>Streptophyta</taxon>
        <taxon>Embryophyta</taxon>
        <taxon>Tracheophyta</taxon>
        <taxon>Spermatophyta</taxon>
        <taxon>Magnoliopsida</taxon>
        <taxon>eudicotyledons</taxon>
        <taxon>Gunneridae</taxon>
        <taxon>Pentapetalae</taxon>
        <taxon>rosids</taxon>
        <taxon>fabids</taxon>
        <taxon>Malpighiales</taxon>
        <taxon>Rhizophoraceae</taxon>
        <taxon>Rhizophora</taxon>
    </lineage>
</organism>
<evidence type="ECO:0000313" key="1">
    <source>
        <dbReference type="EMBL" id="MBX53574.1"/>
    </source>
</evidence>
<protein>
    <submittedName>
        <fullName evidence="1">Uncharacterized protein</fullName>
    </submittedName>
</protein>
<accession>A0A2P2PFR0</accession>
<reference evidence="1" key="1">
    <citation type="submission" date="2018-02" db="EMBL/GenBank/DDBJ databases">
        <title>Rhizophora mucronata_Transcriptome.</title>
        <authorList>
            <person name="Meera S.P."/>
            <person name="Sreeshan A."/>
            <person name="Augustine A."/>
        </authorList>
    </citation>
    <scope>NUCLEOTIDE SEQUENCE</scope>
    <source>
        <tissue evidence="1">Leaf</tissue>
    </source>
</reference>